<keyword evidence="11" id="KW-1185">Reference proteome</keyword>
<dbReference type="GO" id="GO:0005576">
    <property type="term" value="C:extracellular region"/>
    <property type="evidence" value="ECO:0007669"/>
    <property type="project" value="TreeGrafter"/>
</dbReference>
<evidence type="ECO:0000256" key="2">
    <source>
        <dbReference type="ARBA" id="ARBA00022801"/>
    </source>
</evidence>
<dbReference type="Proteomes" id="UP001140091">
    <property type="component" value="Unassembled WGS sequence"/>
</dbReference>
<name>A0A9W8IUU2_9AGAR</name>
<feature type="compositionally biased region" description="Polar residues" evidence="8">
    <location>
        <begin position="1"/>
        <end position="31"/>
    </location>
</feature>
<evidence type="ECO:0000313" key="11">
    <source>
        <dbReference type="Proteomes" id="UP001140091"/>
    </source>
</evidence>
<evidence type="ECO:0000256" key="9">
    <source>
        <dbReference type="SAM" id="Phobius"/>
    </source>
</evidence>
<dbReference type="SUPFAM" id="SSF51445">
    <property type="entry name" value="(Trans)glycosidases"/>
    <property type="match status" value="1"/>
</dbReference>
<keyword evidence="4" id="KW-0326">Glycosidase</keyword>
<evidence type="ECO:0000256" key="3">
    <source>
        <dbReference type="ARBA" id="ARBA00023180"/>
    </source>
</evidence>
<keyword evidence="3" id="KW-0325">Glycoprotein</keyword>
<comment type="similarity">
    <text evidence="1">Belongs to the glycosyl hydrolase 5 (cellulase A) family.</text>
</comment>
<dbReference type="InterPro" id="IPR017853">
    <property type="entry name" value="GH"/>
</dbReference>
<protein>
    <recommendedName>
        <fullName evidence="7">glucan 1,3-beta-glucosidase</fullName>
        <ecNumber evidence="7">3.2.1.58</ecNumber>
    </recommendedName>
</protein>
<dbReference type="GO" id="GO:0071555">
    <property type="term" value="P:cell wall organization"/>
    <property type="evidence" value="ECO:0007669"/>
    <property type="project" value="UniProtKB-KW"/>
</dbReference>
<evidence type="ECO:0000256" key="1">
    <source>
        <dbReference type="ARBA" id="ARBA00005641"/>
    </source>
</evidence>
<proteinExistence type="inferred from homology"/>
<accession>A0A9W8IUU2</accession>
<keyword evidence="2" id="KW-0378">Hydrolase</keyword>
<reference evidence="10" key="1">
    <citation type="submission" date="2022-06" db="EMBL/GenBank/DDBJ databases">
        <title>Genome Sequence of Candolleomyces eurysporus.</title>
        <authorList>
            <person name="Buettner E."/>
        </authorList>
    </citation>
    <scope>NUCLEOTIDE SEQUENCE</scope>
    <source>
        <strain evidence="10">VTCC 930004</strain>
    </source>
</reference>
<evidence type="ECO:0000256" key="8">
    <source>
        <dbReference type="SAM" id="MobiDB-lite"/>
    </source>
</evidence>
<dbReference type="GO" id="GO:0009986">
    <property type="term" value="C:cell surface"/>
    <property type="evidence" value="ECO:0007669"/>
    <property type="project" value="TreeGrafter"/>
</dbReference>
<evidence type="ECO:0000313" key="10">
    <source>
        <dbReference type="EMBL" id="KAJ2923756.1"/>
    </source>
</evidence>
<keyword evidence="5" id="KW-0961">Cell wall biogenesis/degradation</keyword>
<evidence type="ECO:0000256" key="7">
    <source>
        <dbReference type="ARBA" id="ARBA00038929"/>
    </source>
</evidence>
<keyword evidence="9" id="KW-0812">Transmembrane</keyword>
<feature type="transmembrane region" description="Helical" evidence="9">
    <location>
        <begin position="49"/>
        <end position="74"/>
    </location>
</feature>
<evidence type="ECO:0000256" key="5">
    <source>
        <dbReference type="ARBA" id="ARBA00023316"/>
    </source>
</evidence>
<dbReference type="PANTHER" id="PTHR31297:SF34">
    <property type="entry name" value="GLUCAN 1,3-BETA-GLUCOSIDASE 2"/>
    <property type="match status" value="1"/>
</dbReference>
<evidence type="ECO:0000256" key="4">
    <source>
        <dbReference type="ARBA" id="ARBA00023295"/>
    </source>
</evidence>
<dbReference type="GO" id="GO:0009251">
    <property type="term" value="P:glucan catabolic process"/>
    <property type="evidence" value="ECO:0007669"/>
    <property type="project" value="TreeGrafter"/>
</dbReference>
<comment type="catalytic activity">
    <reaction evidence="6">
        <text>Successive hydrolysis of beta-D-glucose units from the non-reducing ends of (1-&gt;3)-beta-D-glucans, releasing alpha-glucose.</text>
        <dbReference type="EC" id="3.2.1.58"/>
    </reaction>
</comment>
<dbReference type="GO" id="GO:0004338">
    <property type="term" value="F:glucan exo-1,3-beta-glucosidase activity"/>
    <property type="evidence" value="ECO:0007669"/>
    <property type="project" value="UniProtKB-EC"/>
</dbReference>
<feature type="region of interest" description="Disordered" evidence="8">
    <location>
        <begin position="81"/>
        <end position="110"/>
    </location>
</feature>
<feature type="region of interest" description="Disordered" evidence="8">
    <location>
        <begin position="1"/>
        <end position="39"/>
    </location>
</feature>
<dbReference type="PROSITE" id="PS00659">
    <property type="entry name" value="GLYCOSYL_HYDROL_F5"/>
    <property type="match status" value="1"/>
</dbReference>
<feature type="compositionally biased region" description="Low complexity" evidence="8">
    <location>
        <begin position="83"/>
        <end position="100"/>
    </location>
</feature>
<organism evidence="10 11">
    <name type="scientific">Candolleomyces eurysporus</name>
    <dbReference type="NCBI Taxonomy" id="2828524"/>
    <lineage>
        <taxon>Eukaryota</taxon>
        <taxon>Fungi</taxon>
        <taxon>Dikarya</taxon>
        <taxon>Basidiomycota</taxon>
        <taxon>Agaricomycotina</taxon>
        <taxon>Agaricomycetes</taxon>
        <taxon>Agaricomycetidae</taxon>
        <taxon>Agaricales</taxon>
        <taxon>Agaricineae</taxon>
        <taxon>Psathyrellaceae</taxon>
        <taxon>Candolleomyces</taxon>
    </lineage>
</organism>
<dbReference type="OrthoDB" id="62120at2759"/>
<dbReference type="InterPro" id="IPR018087">
    <property type="entry name" value="Glyco_hydro_5_CS"/>
</dbReference>
<keyword evidence="9" id="KW-0472">Membrane</keyword>
<keyword evidence="9" id="KW-1133">Transmembrane helix</keyword>
<comment type="caution">
    <text evidence="10">The sequence shown here is derived from an EMBL/GenBank/DDBJ whole genome shotgun (WGS) entry which is preliminary data.</text>
</comment>
<dbReference type="Gene3D" id="3.20.20.80">
    <property type="entry name" value="Glycosidases"/>
    <property type="match status" value="2"/>
</dbReference>
<gene>
    <name evidence="10" type="ORF">H1R20_g13339</name>
</gene>
<dbReference type="InterPro" id="IPR050386">
    <property type="entry name" value="Glycosyl_hydrolase_5"/>
</dbReference>
<dbReference type="EC" id="3.2.1.58" evidence="7"/>
<dbReference type="PANTHER" id="PTHR31297">
    <property type="entry name" value="GLUCAN ENDO-1,6-BETA-GLUCOSIDASE B"/>
    <property type="match status" value="1"/>
</dbReference>
<evidence type="ECO:0000256" key="6">
    <source>
        <dbReference type="ARBA" id="ARBA00036824"/>
    </source>
</evidence>
<dbReference type="EMBL" id="JANBPK010001284">
    <property type="protein sequence ID" value="KAJ2923756.1"/>
    <property type="molecule type" value="Genomic_DNA"/>
</dbReference>
<dbReference type="AlphaFoldDB" id="A0A9W8IUU2"/>
<feature type="non-terminal residue" evidence="10">
    <location>
        <position position="1"/>
    </location>
</feature>
<sequence length="630" mass="67661">MIPERSSSANLSNNTPLLGATPNQSVDNNLGNPVPRDGAIEPSKGRKRWLILGIVLGIVIIVFLAVFLPVYFVVIRKSPEAQSSTSGGSSDASASGTTDAPRPSATAVLTTGGDGSIITLRNGTTFTYRNSFGGFWIHDPEDPFNSNARPNDYTPPLNTSWRWGVDRVYGVNLGGWLVLEPFISPEIFQRYPGVRDEFSLAQAMAADTASGGLTQIEEHYETFITEVDIAEIAGSYHFHFVSRELDSRRANRLGTINFLAGNMGIANAERTLDNLRSFTQFISQPEYRDVVVAIGLVNEPLAGQIGLDPLHSFNLRAYDIIRSVTGFGEGNGPYIAVQDGLQNLGRWDGILPGGDRVIMDGHAYFAFGDVNPSPMVALAEDGLPGGTWPAQACRAWGTEFNESRTNIGPTVSGEFSGAPNDCGLFIRSVGVDSFHPQCAEYNDWENYNATMKAGLQNWIMASFDAFGDFFFWTWKIGPSQAGRVEAPLWSYKLGLDNGWIPRDPRDSVGKCAAVGINTPVEGTFAAFRTGAVPSPTIDAAYSAQYPWPPTSIPSADVPVSLLPTFTNTAAAMTLPVPTYTSAPASATANLDGWFNDNDSTGGIVTVAGCPYPNVYTATFATVPTAPCTGP</sequence>